<organism evidence="4 5">
    <name type="scientific">Actinopolymorpha rutila</name>
    <dbReference type="NCBI Taxonomy" id="446787"/>
    <lineage>
        <taxon>Bacteria</taxon>
        <taxon>Bacillati</taxon>
        <taxon>Actinomycetota</taxon>
        <taxon>Actinomycetes</taxon>
        <taxon>Propionibacteriales</taxon>
        <taxon>Actinopolymorphaceae</taxon>
        <taxon>Actinopolymorpha</taxon>
    </lineage>
</organism>
<proteinExistence type="predicted"/>
<dbReference type="GO" id="GO:0016042">
    <property type="term" value="P:lipid catabolic process"/>
    <property type="evidence" value="ECO:0007669"/>
    <property type="project" value="UniProtKB-KW"/>
</dbReference>
<comment type="caution">
    <text evidence="4">The sequence shown here is derived from an EMBL/GenBank/DDBJ whole genome shotgun (WGS) entry which is preliminary data.</text>
</comment>
<dbReference type="Gene3D" id="3.40.50.1820">
    <property type="entry name" value="alpha/beta hydrolase"/>
    <property type="match status" value="1"/>
</dbReference>
<sequence length="402" mass="42473">MNVVGRATAAAASLTVLVVLAVLAADAVLVFPASAQAARRSAPPPDAGLALPAPTGRSLVGATTLDLLDRRRADPWRPAVRRELMVTLWYPAGARTRRLLAYTTPEVSAGVLGSMGVARSSWPGVLSAVRTHSYVDAPPAGSPGRRPLVLLSPGFGMPRSSLTALGEDLASRGYVVAGVDHTYEAAGVQFPDGRFAGCVPCSSTDPERFGKVIRGRREDLSFVLDRLTGAHPAWSGAGIIDSSRVGMAGHSIGGAAALATLQTDRRVRAGLDLDGTLLPPRHEVRRPFLLVGSDVHGMPGTDGSWEASWAELTGWKKWLRLAGAGHLTFTDWGLLAEGLGVRRQLPPDSAAEQYGTIGSARGLRITRAYVAAFFDAKLRGERAPLLTGPSRAYPEISFKVPR</sequence>
<dbReference type="EMBL" id="JACBZH010000001">
    <property type="protein sequence ID" value="NYH88179.1"/>
    <property type="molecule type" value="Genomic_DNA"/>
</dbReference>
<evidence type="ECO:0000313" key="5">
    <source>
        <dbReference type="Proteomes" id="UP000579605"/>
    </source>
</evidence>
<protein>
    <submittedName>
        <fullName evidence="4">Dienelactone hydrolase</fullName>
    </submittedName>
</protein>
<accession>A0A852ZEU2</accession>
<dbReference type="PANTHER" id="PTHR10272">
    <property type="entry name" value="PLATELET-ACTIVATING FACTOR ACETYLHYDROLASE"/>
    <property type="match status" value="1"/>
</dbReference>
<reference evidence="4 5" key="1">
    <citation type="submission" date="2020-07" db="EMBL/GenBank/DDBJ databases">
        <title>Sequencing the genomes of 1000 actinobacteria strains.</title>
        <authorList>
            <person name="Klenk H.-P."/>
        </authorList>
    </citation>
    <scope>NUCLEOTIDE SEQUENCE [LARGE SCALE GENOMIC DNA]</scope>
    <source>
        <strain evidence="4 5">DSM 18448</strain>
    </source>
</reference>
<gene>
    <name evidence="4" type="ORF">F4554_000817</name>
</gene>
<evidence type="ECO:0000256" key="1">
    <source>
        <dbReference type="ARBA" id="ARBA00022801"/>
    </source>
</evidence>
<dbReference type="Proteomes" id="UP000579605">
    <property type="component" value="Unassembled WGS sequence"/>
</dbReference>
<dbReference type="GO" id="GO:0003847">
    <property type="term" value="F:1-alkyl-2-acetylglycerophosphocholine esterase activity"/>
    <property type="evidence" value="ECO:0007669"/>
    <property type="project" value="TreeGrafter"/>
</dbReference>
<dbReference type="InterPro" id="IPR029058">
    <property type="entry name" value="AB_hydrolase_fold"/>
</dbReference>
<keyword evidence="2" id="KW-0442">Lipid degradation</keyword>
<dbReference type="SUPFAM" id="SSF53474">
    <property type="entry name" value="alpha/beta-Hydrolases"/>
    <property type="match status" value="1"/>
</dbReference>
<dbReference type="Pfam" id="PF03403">
    <property type="entry name" value="PAF-AH_p_II"/>
    <property type="match status" value="2"/>
</dbReference>
<dbReference type="RefSeq" id="WP_179786121.1">
    <property type="nucleotide sequence ID" value="NZ_BAAARR010000004.1"/>
</dbReference>
<keyword evidence="1 4" id="KW-0378">Hydrolase</keyword>
<evidence type="ECO:0000256" key="3">
    <source>
        <dbReference type="ARBA" id="ARBA00023098"/>
    </source>
</evidence>
<dbReference type="AlphaFoldDB" id="A0A852ZEU2"/>
<keyword evidence="3" id="KW-0443">Lipid metabolism</keyword>
<evidence type="ECO:0000256" key="2">
    <source>
        <dbReference type="ARBA" id="ARBA00022963"/>
    </source>
</evidence>
<evidence type="ECO:0000313" key="4">
    <source>
        <dbReference type="EMBL" id="NYH88179.1"/>
    </source>
</evidence>
<dbReference type="PANTHER" id="PTHR10272:SF0">
    <property type="entry name" value="PLATELET-ACTIVATING FACTOR ACETYLHYDROLASE"/>
    <property type="match status" value="1"/>
</dbReference>
<keyword evidence="5" id="KW-1185">Reference proteome</keyword>
<name>A0A852ZEU2_9ACTN</name>